<proteinExistence type="predicted"/>
<dbReference type="AlphaFoldDB" id="X0WLF5"/>
<organism evidence="1">
    <name type="scientific">marine sediment metagenome</name>
    <dbReference type="NCBI Taxonomy" id="412755"/>
    <lineage>
        <taxon>unclassified sequences</taxon>
        <taxon>metagenomes</taxon>
        <taxon>ecological metagenomes</taxon>
    </lineage>
</organism>
<evidence type="ECO:0000313" key="1">
    <source>
        <dbReference type="EMBL" id="GAG31465.1"/>
    </source>
</evidence>
<sequence>MNPCDAMPKDFQMYYNGCWMEHATHGVGLVRVHDGVMYLDKENTGENSLRVKPSYLTCWWPRPGAFNCKNHAVYIARRAMRNMRKSAVANDHYFIKWGSPYGKDVMM</sequence>
<feature type="non-terminal residue" evidence="1">
    <location>
        <position position="107"/>
    </location>
</feature>
<gene>
    <name evidence="1" type="ORF">S01H1_62928</name>
</gene>
<accession>X0WLF5</accession>
<dbReference type="EMBL" id="BARS01041367">
    <property type="protein sequence ID" value="GAG31465.1"/>
    <property type="molecule type" value="Genomic_DNA"/>
</dbReference>
<name>X0WLF5_9ZZZZ</name>
<protein>
    <submittedName>
        <fullName evidence="1">Uncharacterized protein</fullName>
    </submittedName>
</protein>
<reference evidence="1" key="1">
    <citation type="journal article" date="2014" name="Front. Microbiol.">
        <title>High frequency of phylogenetically diverse reductive dehalogenase-homologous genes in deep subseafloor sedimentary metagenomes.</title>
        <authorList>
            <person name="Kawai M."/>
            <person name="Futagami T."/>
            <person name="Toyoda A."/>
            <person name="Takaki Y."/>
            <person name="Nishi S."/>
            <person name="Hori S."/>
            <person name="Arai W."/>
            <person name="Tsubouchi T."/>
            <person name="Morono Y."/>
            <person name="Uchiyama I."/>
            <person name="Ito T."/>
            <person name="Fujiyama A."/>
            <person name="Inagaki F."/>
            <person name="Takami H."/>
        </authorList>
    </citation>
    <scope>NUCLEOTIDE SEQUENCE</scope>
    <source>
        <strain evidence="1">Expedition CK06-06</strain>
    </source>
</reference>
<comment type="caution">
    <text evidence="1">The sequence shown here is derived from an EMBL/GenBank/DDBJ whole genome shotgun (WGS) entry which is preliminary data.</text>
</comment>